<dbReference type="Gene3D" id="3.40.1730.10">
    <property type="entry name" value="pa0076 domain"/>
    <property type="match status" value="1"/>
</dbReference>
<proteinExistence type="predicted"/>
<dbReference type="Pfam" id="PF09867">
    <property type="entry name" value="TagF_N"/>
    <property type="match status" value="1"/>
</dbReference>
<keyword evidence="2" id="KW-1185">Reference proteome</keyword>
<dbReference type="InterPro" id="IPR038225">
    <property type="entry name" value="TagF_sf"/>
</dbReference>
<organism evidence="1 2">
    <name type="scientific">Novilysobacter luteus</name>
    <dbReference type="NCBI Taxonomy" id="2822368"/>
    <lineage>
        <taxon>Bacteria</taxon>
        <taxon>Pseudomonadati</taxon>
        <taxon>Pseudomonadota</taxon>
        <taxon>Gammaproteobacteria</taxon>
        <taxon>Lysobacterales</taxon>
        <taxon>Lysobacteraceae</taxon>
        <taxon>Novilysobacter</taxon>
    </lineage>
</organism>
<accession>A0ABM8UC43</accession>
<dbReference type="InterPro" id="IPR017748">
    <property type="entry name" value="TagF"/>
</dbReference>
<evidence type="ECO:0000313" key="2">
    <source>
        <dbReference type="Proteomes" id="UP000680116"/>
    </source>
</evidence>
<dbReference type="EMBL" id="OU015430">
    <property type="protein sequence ID" value="CAG4968109.1"/>
    <property type="molecule type" value="Genomic_DNA"/>
</dbReference>
<evidence type="ECO:0008006" key="3">
    <source>
        <dbReference type="Google" id="ProtNLM"/>
    </source>
</evidence>
<dbReference type="RefSeq" id="WP_215219231.1">
    <property type="nucleotide sequence ID" value="NZ_OU015430.1"/>
</dbReference>
<gene>
    <name evidence="1" type="ORF">LYB30171_00198</name>
</gene>
<dbReference type="Proteomes" id="UP000680116">
    <property type="component" value="Chromosome"/>
</dbReference>
<reference evidence="1 2" key="1">
    <citation type="submission" date="2021-04" db="EMBL/GenBank/DDBJ databases">
        <authorList>
            <person name="Rodrigo-Torres L."/>
            <person name="Arahal R. D."/>
            <person name="Lucena T."/>
        </authorList>
    </citation>
    <scope>NUCLEOTIDE SEQUENCE [LARGE SCALE GENOMIC DNA]</scope>
    <source>
        <strain evidence="1 2">CECT 30171</strain>
    </source>
</reference>
<protein>
    <recommendedName>
        <fullName evidence="3">Type VI secretion system-associated protein TagF</fullName>
    </recommendedName>
</protein>
<name>A0ABM8UC43_9GAMM</name>
<sequence>MAVVVATDAPGCFGKLPGRGDFVRTPDQHALMLTLDRWAGGSIELLARNPDWKRLYDTALPMHFAFLGSRSRHGIGGHFVTSRDASHRRFPFLAATRFQTSAPLAFIGRSPLALSRLWSALGRFAREAVAADDPGDALRSLGDIRIGVSSDPQDYDAPFSDFADLQGMGALQRLLRETGHPRLRLDQVLPALGLLMQPLIVGGPGRIDKALALPLPRDTLYRPLVAAYWLDLIGGFLGRAEFELVLLLQEGDQSVAPRLLVGFNGADPRTLHAALDPQVAEDQIIRVADADWVQDELDGDYALNRLASFLGHDDLPLRLARGYFNETFLGT</sequence>
<evidence type="ECO:0000313" key="1">
    <source>
        <dbReference type="EMBL" id="CAG4968109.1"/>
    </source>
</evidence>
<dbReference type="NCBIfam" id="TIGR03373">
    <property type="entry name" value="VI_minor_4"/>
    <property type="match status" value="1"/>
</dbReference>